<evidence type="ECO:0000256" key="1">
    <source>
        <dbReference type="SAM" id="MobiDB-lite"/>
    </source>
</evidence>
<dbReference type="AlphaFoldDB" id="A0A225V1Q5"/>
<sequence length="360" mass="41444">MQGMLKEKALYVQLQMKVTRKKKPRIHRDETPSEEERVERGAAKPDVKKTLQGTPQTRYLDDYVTNLTLNNSRVLDQSGRPIQACEIKVPRNRREMLWSKWREFFLMAEIEEMAALKAEGVIKEIPGGEVPEDAHPGSTMWVYAVKSDYQGYVVRFKARIVALGNYQCPGIDFLETFAPVARMSSFRMLMAIAAELELDVYGVPGYIYIVLKALYGLHQSGREWNSEFNQWFINHGYQRSLTEPCLYYRLDGDAIMYVLVYVDDILVATNNEQCKSQVFKELNEAYGLKDQGLLSQYLGVEVKQMKESITLSQGQYAREILEKFGYERVHTVGNPMEVNMRLGPLNEKETSVVKSIKNFT</sequence>
<protein>
    <submittedName>
        <fullName evidence="3">Integrase, catalytic core protein</fullName>
    </submittedName>
</protein>
<dbReference type="SUPFAM" id="SSF56672">
    <property type="entry name" value="DNA/RNA polymerases"/>
    <property type="match status" value="1"/>
</dbReference>
<name>A0A225V1Q5_9STRA</name>
<comment type="caution">
    <text evidence="3">The sequence shown here is derived from an EMBL/GenBank/DDBJ whole genome shotgun (WGS) entry which is preliminary data.</text>
</comment>
<evidence type="ECO:0000259" key="2">
    <source>
        <dbReference type="Pfam" id="PF07727"/>
    </source>
</evidence>
<reference evidence="4" key="1">
    <citation type="submission" date="2017-03" db="EMBL/GenBank/DDBJ databases">
        <title>Phytopthora megakarya and P. palmivora, two closely related causual agents of cacao black pod achieved similar genome size and gene model numbers by different mechanisms.</title>
        <authorList>
            <person name="Ali S."/>
            <person name="Shao J."/>
            <person name="Larry D.J."/>
            <person name="Kronmiller B."/>
            <person name="Shen D."/>
            <person name="Strem M.D."/>
            <person name="Melnick R.L."/>
            <person name="Guiltinan M.J."/>
            <person name="Tyler B.M."/>
            <person name="Meinhardt L.W."/>
            <person name="Bailey B.A."/>
        </authorList>
    </citation>
    <scope>NUCLEOTIDE SEQUENCE [LARGE SCALE GENOMIC DNA]</scope>
    <source>
        <strain evidence="4">zdho120</strain>
    </source>
</reference>
<dbReference type="InterPro" id="IPR043502">
    <property type="entry name" value="DNA/RNA_pol_sf"/>
</dbReference>
<evidence type="ECO:0000313" key="4">
    <source>
        <dbReference type="Proteomes" id="UP000198211"/>
    </source>
</evidence>
<proteinExistence type="predicted"/>
<dbReference type="STRING" id="4795.A0A225V1Q5"/>
<evidence type="ECO:0000313" key="3">
    <source>
        <dbReference type="EMBL" id="OWY99380.1"/>
    </source>
</evidence>
<dbReference type="EMBL" id="NBNE01008539">
    <property type="protein sequence ID" value="OWY99380.1"/>
    <property type="molecule type" value="Genomic_DNA"/>
</dbReference>
<dbReference type="Pfam" id="PF07727">
    <property type="entry name" value="RVT_2"/>
    <property type="match status" value="2"/>
</dbReference>
<gene>
    <name evidence="3" type="ORF">PHMEG_00029619</name>
</gene>
<feature type="region of interest" description="Disordered" evidence="1">
    <location>
        <begin position="20"/>
        <end position="44"/>
    </location>
</feature>
<feature type="compositionally biased region" description="Basic and acidic residues" evidence="1">
    <location>
        <begin position="27"/>
        <end position="44"/>
    </location>
</feature>
<organism evidence="3 4">
    <name type="scientific">Phytophthora megakarya</name>
    <dbReference type="NCBI Taxonomy" id="4795"/>
    <lineage>
        <taxon>Eukaryota</taxon>
        <taxon>Sar</taxon>
        <taxon>Stramenopiles</taxon>
        <taxon>Oomycota</taxon>
        <taxon>Peronosporomycetes</taxon>
        <taxon>Peronosporales</taxon>
        <taxon>Peronosporaceae</taxon>
        <taxon>Phytophthora</taxon>
    </lineage>
</organism>
<feature type="domain" description="Reverse transcriptase Ty1/copia-type" evidence="2">
    <location>
        <begin position="206"/>
        <end position="337"/>
    </location>
</feature>
<accession>A0A225V1Q5</accession>
<feature type="domain" description="Reverse transcriptase Ty1/copia-type" evidence="2">
    <location>
        <begin position="130"/>
        <end position="200"/>
    </location>
</feature>
<keyword evidence="4" id="KW-1185">Reference proteome</keyword>
<dbReference type="Proteomes" id="UP000198211">
    <property type="component" value="Unassembled WGS sequence"/>
</dbReference>
<dbReference type="InterPro" id="IPR013103">
    <property type="entry name" value="RVT_2"/>
</dbReference>
<dbReference type="OrthoDB" id="126447at2759"/>